<dbReference type="Proteomes" id="UP001157502">
    <property type="component" value="Chromosome 13"/>
</dbReference>
<protein>
    <submittedName>
        <fullName evidence="1">Uncharacterized protein</fullName>
    </submittedName>
</protein>
<proteinExistence type="predicted"/>
<evidence type="ECO:0000313" key="1">
    <source>
        <dbReference type="EMBL" id="KAJ8002927.1"/>
    </source>
</evidence>
<reference evidence="1" key="1">
    <citation type="submission" date="2021-05" db="EMBL/GenBank/DDBJ databases">
        <authorList>
            <person name="Pan Q."/>
            <person name="Jouanno E."/>
            <person name="Zahm M."/>
            <person name="Klopp C."/>
            <person name="Cabau C."/>
            <person name="Louis A."/>
            <person name="Berthelot C."/>
            <person name="Parey E."/>
            <person name="Roest Crollius H."/>
            <person name="Montfort J."/>
            <person name="Robinson-Rechavi M."/>
            <person name="Bouchez O."/>
            <person name="Lampietro C."/>
            <person name="Lopez Roques C."/>
            <person name="Donnadieu C."/>
            <person name="Postlethwait J."/>
            <person name="Bobe J."/>
            <person name="Dillon D."/>
            <person name="Chandos A."/>
            <person name="von Hippel F."/>
            <person name="Guiguen Y."/>
        </authorList>
    </citation>
    <scope>NUCLEOTIDE SEQUENCE</scope>
    <source>
        <strain evidence="1">YG-Jan2019</strain>
    </source>
</reference>
<gene>
    <name evidence="1" type="ORF">DPEC_G00164050</name>
</gene>
<dbReference type="EMBL" id="CM055740">
    <property type="protein sequence ID" value="KAJ8002927.1"/>
    <property type="molecule type" value="Genomic_DNA"/>
</dbReference>
<keyword evidence="2" id="KW-1185">Reference proteome</keyword>
<organism evidence="1 2">
    <name type="scientific">Dallia pectoralis</name>
    <name type="common">Alaska blackfish</name>
    <dbReference type="NCBI Taxonomy" id="75939"/>
    <lineage>
        <taxon>Eukaryota</taxon>
        <taxon>Metazoa</taxon>
        <taxon>Chordata</taxon>
        <taxon>Craniata</taxon>
        <taxon>Vertebrata</taxon>
        <taxon>Euteleostomi</taxon>
        <taxon>Actinopterygii</taxon>
        <taxon>Neopterygii</taxon>
        <taxon>Teleostei</taxon>
        <taxon>Protacanthopterygii</taxon>
        <taxon>Esociformes</taxon>
        <taxon>Umbridae</taxon>
        <taxon>Dallia</taxon>
    </lineage>
</organism>
<sequence>MCTYIPIRSNCIISQKHHASGTVNNVGLDSDFGDGLTLSLPYSVLIRVSIKPGTAVAWPRPRWARGHDWTPRTPTINHRRNREIEPQIEGRGVTMAIQLVERGAVEF</sequence>
<accession>A0ACC2GH32</accession>
<comment type="caution">
    <text evidence="1">The sequence shown here is derived from an EMBL/GenBank/DDBJ whole genome shotgun (WGS) entry which is preliminary data.</text>
</comment>
<evidence type="ECO:0000313" key="2">
    <source>
        <dbReference type="Proteomes" id="UP001157502"/>
    </source>
</evidence>
<name>A0ACC2GH32_DALPE</name>